<dbReference type="InterPro" id="IPR018077">
    <property type="entry name" value="Glyco_hydro_fam25_subgr"/>
</dbReference>
<protein>
    <submittedName>
        <fullName evidence="5">Glycoside hydrolase family 25 protein</fullName>
    </submittedName>
</protein>
<evidence type="ECO:0000313" key="6">
    <source>
        <dbReference type="Proteomes" id="UP001501725"/>
    </source>
</evidence>
<dbReference type="Pfam" id="PF01183">
    <property type="entry name" value="Glyco_hydro_25"/>
    <property type="match status" value="1"/>
</dbReference>
<reference evidence="6" key="1">
    <citation type="journal article" date="2019" name="Int. J. Syst. Evol. Microbiol.">
        <title>The Global Catalogue of Microorganisms (GCM) 10K type strain sequencing project: providing services to taxonomists for standard genome sequencing and annotation.</title>
        <authorList>
            <consortium name="The Broad Institute Genomics Platform"/>
            <consortium name="The Broad Institute Genome Sequencing Center for Infectious Disease"/>
            <person name="Wu L."/>
            <person name="Ma J."/>
        </authorList>
    </citation>
    <scope>NUCLEOTIDE SEQUENCE [LARGE SCALE GENOMIC DNA]</scope>
    <source>
        <strain evidence="6">JCM 17919</strain>
    </source>
</reference>
<evidence type="ECO:0000256" key="2">
    <source>
        <dbReference type="ARBA" id="ARBA00022801"/>
    </source>
</evidence>
<dbReference type="Gene3D" id="3.20.20.80">
    <property type="entry name" value="Glycosidases"/>
    <property type="match status" value="1"/>
</dbReference>
<keyword evidence="4" id="KW-0812">Transmembrane</keyword>
<evidence type="ECO:0000256" key="3">
    <source>
        <dbReference type="ARBA" id="ARBA00023295"/>
    </source>
</evidence>
<evidence type="ECO:0000256" key="4">
    <source>
        <dbReference type="SAM" id="Phobius"/>
    </source>
</evidence>
<sequence>MPPPRRRPPSKSVARSQVFARRFIALMIFLAGAGLAWLAWMWWRTEDLRSVHYPEFGITIPAQYPIHGIDVSRYQQGISWKAVREMNSDGIRLGFAFIKATEGVSSVDPYFRRNWKRSRDAGIVRGAYHFFLPARSGRIQAEHFIKTVALAPGDLPPVVDIENAGGRSPAAVRKELKAWLDITEQYYGVRPIIYTYLSFYNNYLAGHFDEYPLWVAHYLQPERPRTTRQWAFWQHSESGRVNGILSKVDFNVFSGDSAAFRALLVP</sequence>
<dbReference type="RefSeq" id="WP_345258088.1">
    <property type="nucleotide sequence ID" value="NZ_BAABGY010000016.1"/>
</dbReference>
<proteinExistence type="inferred from homology"/>
<accession>A0ABP8HRT9</accession>
<dbReference type="InterPro" id="IPR017853">
    <property type="entry name" value="GH"/>
</dbReference>
<dbReference type="GO" id="GO:0016787">
    <property type="term" value="F:hydrolase activity"/>
    <property type="evidence" value="ECO:0007669"/>
    <property type="project" value="UniProtKB-KW"/>
</dbReference>
<evidence type="ECO:0000313" key="5">
    <source>
        <dbReference type="EMBL" id="GAA4343296.1"/>
    </source>
</evidence>
<dbReference type="Proteomes" id="UP001501725">
    <property type="component" value="Unassembled WGS sequence"/>
</dbReference>
<dbReference type="EMBL" id="BAABGY010000016">
    <property type="protein sequence ID" value="GAA4343296.1"/>
    <property type="molecule type" value="Genomic_DNA"/>
</dbReference>
<comment type="caution">
    <text evidence="5">The sequence shown here is derived from an EMBL/GenBank/DDBJ whole genome shotgun (WGS) entry which is preliminary data.</text>
</comment>
<keyword evidence="2 5" id="KW-0378">Hydrolase</keyword>
<dbReference type="SUPFAM" id="SSF51445">
    <property type="entry name" value="(Trans)glycosidases"/>
    <property type="match status" value="1"/>
</dbReference>
<feature type="transmembrane region" description="Helical" evidence="4">
    <location>
        <begin position="21"/>
        <end position="43"/>
    </location>
</feature>
<organism evidence="5 6">
    <name type="scientific">Flaviaesturariibacter amylovorans</name>
    <dbReference type="NCBI Taxonomy" id="1084520"/>
    <lineage>
        <taxon>Bacteria</taxon>
        <taxon>Pseudomonadati</taxon>
        <taxon>Bacteroidota</taxon>
        <taxon>Chitinophagia</taxon>
        <taxon>Chitinophagales</taxon>
        <taxon>Chitinophagaceae</taxon>
        <taxon>Flaviaestuariibacter</taxon>
    </lineage>
</organism>
<dbReference type="CDD" id="cd06524">
    <property type="entry name" value="GH25_YegX-like"/>
    <property type="match status" value="1"/>
</dbReference>
<dbReference type="SMART" id="SM00641">
    <property type="entry name" value="Glyco_25"/>
    <property type="match status" value="1"/>
</dbReference>
<dbReference type="PANTHER" id="PTHR34135:SF2">
    <property type="entry name" value="LYSOZYME"/>
    <property type="match status" value="1"/>
</dbReference>
<keyword evidence="6" id="KW-1185">Reference proteome</keyword>
<evidence type="ECO:0000256" key="1">
    <source>
        <dbReference type="ARBA" id="ARBA00010646"/>
    </source>
</evidence>
<keyword evidence="4" id="KW-0472">Membrane</keyword>
<keyword evidence="4" id="KW-1133">Transmembrane helix</keyword>
<keyword evidence="3" id="KW-0326">Glycosidase</keyword>
<dbReference type="PANTHER" id="PTHR34135">
    <property type="entry name" value="LYSOZYME"/>
    <property type="match status" value="1"/>
</dbReference>
<dbReference type="PROSITE" id="PS51904">
    <property type="entry name" value="GLYCOSYL_HYDROL_F25_2"/>
    <property type="match status" value="1"/>
</dbReference>
<name>A0ABP8HRT9_9BACT</name>
<comment type="similarity">
    <text evidence="1">Belongs to the glycosyl hydrolase 25 family.</text>
</comment>
<gene>
    <name evidence="5" type="ORF">GCM10023184_43550</name>
</gene>
<dbReference type="InterPro" id="IPR002053">
    <property type="entry name" value="Glyco_hydro_25"/>
</dbReference>